<comment type="similarity">
    <text evidence="3">Belongs to the cytochrome P450 family.</text>
</comment>
<name>A0A6A5WQI7_9PLEO</name>
<dbReference type="Pfam" id="PF00067">
    <property type="entry name" value="p450"/>
    <property type="match status" value="1"/>
</dbReference>
<dbReference type="GO" id="GO:0020037">
    <property type="term" value="F:heme binding"/>
    <property type="evidence" value="ECO:0007669"/>
    <property type="project" value="InterPro"/>
</dbReference>
<feature type="binding site" description="axial binding residue" evidence="7">
    <location>
        <position position="153"/>
    </location>
    <ligand>
        <name>heme</name>
        <dbReference type="ChEBI" id="CHEBI:30413"/>
    </ligand>
    <ligandPart>
        <name>Fe</name>
        <dbReference type="ChEBI" id="CHEBI:18248"/>
    </ligandPart>
</feature>
<keyword evidence="4 7" id="KW-0479">Metal-binding</keyword>
<dbReference type="InterPro" id="IPR001128">
    <property type="entry name" value="Cyt_P450"/>
</dbReference>
<keyword evidence="7" id="KW-0349">Heme</keyword>
<dbReference type="InterPro" id="IPR036396">
    <property type="entry name" value="Cyt_P450_sf"/>
</dbReference>
<organism evidence="8 9">
    <name type="scientific">Amniculicola lignicola CBS 123094</name>
    <dbReference type="NCBI Taxonomy" id="1392246"/>
    <lineage>
        <taxon>Eukaryota</taxon>
        <taxon>Fungi</taxon>
        <taxon>Dikarya</taxon>
        <taxon>Ascomycota</taxon>
        <taxon>Pezizomycotina</taxon>
        <taxon>Dothideomycetes</taxon>
        <taxon>Pleosporomycetidae</taxon>
        <taxon>Pleosporales</taxon>
        <taxon>Amniculicolaceae</taxon>
        <taxon>Amniculicola</taxon>
    </lineage>
</organism>
<dbReference type="GO" id="GO:0004497">
    <property type="term" value="F:monooxygenase activity"/>
    <property type="evidence" value="ECO:0007669"/>
    <property type="project" value="InterPro"/>
</dbReference>
<comment type="pathway">
    <text evidence="2">Mycotoxin biosynthesis.</text>
</comment>
<dbReference type="PANTHER" id="PTHR46206:SF4">
    <property type="entry name" value="P450, PUTATIVE (EUROFUNG)-RELATED"/>
    <property type="match status" value="1"/>
</dbReference>
<dbReference type="Proteomes" id="UP000799779">
    <property type="component" value="Unassembled WGS sequence"/>
</dbReference>
<proteinExistence type="inferred from homology"/>
<evidence type="ECO:0000256" key="5">
    <source>
        <dbReference type="ARBA" id="ARBA00023002"/>
    </source>
</evidence>
<evidence type="ECO:0000256" key="1">
    <source>
        <dbReference type="ARBA" id="ARBA00001971"/>
    </source>
</evidence>
<dbReference type="Gene3D" id="1.10.630.10">
    <property type="entry name" value="Cytochrome P450"/>
    <property type="match status" value="1"/>
</dbReference>
<gene>
    <name evidence="8" type="ORF">P154DRAFT_464247</name>
</gene>
<evidence type="ECO:0000256" key="3">
    <source>
        <dbReference type="ARBA" id="ARBA00010617"/>
    </source>
</evidence>
<reference evidence="8" key="1">
    <citation type="journal article" date="2020" name="Stud. Mycol.">
        <title>101 Dothideomycetes genomes: a test case for predicting lifestyles and emergence of pathogens.</title>
        <authorList>
            <person name="Haridas S."/>
            <person name="Albert R."/>
            <person name="Binder M."/>
            <person name="Bloem J."/>
            <person name="Labutti K."/>
            <person name="Salamov A."/>
            <person name="Andreopoulos B."/>
            <person name="Baker S."/>
            <person name="Barry K."/>
            <person name="Bills G."/>
            <person name="Bluhm B."/>
            <person name="Cannon C."/>
            <person name="Castanera R."/>
            <person name="Culley D."/>
            <person name="Daum C."/>
            <person name="Ezra D."/>
            <person name="Gonzalez J."/>
            <person name="Henrissat B."/>
            <person name="Kuo A."/>
            <person name="Liang C."/>
            <person name="Lipzen A."/>
            <person name="Lutzoni F."/>
            <person name="Magnuson J."/>
            <person name="Mondo S."/>
            <person name="Nolan M."/>
            <person name="Ohm R."/>
            <person name="Pangilinan J."/>
            <person name="Park H.-J."/>
            <person name="Ramirez L."/>
            <person name="Alfaro M."/>
            <person name="Sun H."/>
            <person name="Tritt A."/>
            <person name="Yoshinaga Y."/>
            <person name="Zwiers L.-H."/>
            <person name="Turgeon B."/>
            <person name="Goodwin S."/>
            <person name="Spatafora J."/>
            <person name="Crous P."/>
            <person name="Grigoriev I."/>
        </authorList>
    </citation>
    <scope>NUCLEOTIDE SEQUENCE</scope>
    <source>
        <strain evidence="8">CBS 123094</strain>
    </source>
</reference>
<dbReference type="PANTHER" id="PTHR46206">
    <property type="entry name" value="CYTOCHROME P450"/>
    <property type="match status" value="1"/>
</dbReference>
<accession>A0A6A5WQI7</accession>
<dbReference type="SUPFAM" id="SSF48264">
    <property type="entry name" value="Cytochrome P450"/>
    <property type="match status" value="1"/>
</dbReference>
<keyword evidence="9" id="KW-1185">Reference proteome</keyword>
<dbReference type="GO" id="GO:0005506">
    <property type="term" value="F:iron ion binding"/>
    <property type="evidence" value="ECO:0007669"/>
    <property type="project" value="InterPro"/>
</dbReference>
<keyword evidence="6 7" id="KW-0408">Iron</keyword>
<dbReference type="PRINTS" id="PR00465">
    <property type="entry name" value="EP450IV"/>
</dbReference>
<dbReference type="EMBL" id="ML977583">
    <property type="protein sequence ID" value="KAF2001345.1"/>
    <property type="molecule type" value="Genomic_DNA"/>
</dbReference>
<keyword evidence="5" id="KW-0560">Oxidoreductase</keyword>
<evidence type="ECO:0000256" key="2">
    <source>
        <dbReference type="ARBA" id="ARBA00004685"/>
    </source>
</evidence>
<protein>
    <submittedName>
        <fullName evidence="8">Cytochrome P450</fullName>
    </submittedName>
</protein>
<dbReference type="GO" id="GO:0016705">
    <property type="term" value="F:oxidoreductase activity, acting on paired donors, with incorporation or reduction of molecular oxygen"/>
    <property type="evidence" value="ECO:0007669"/>
    <property type="project" value="InterPro"/>
</dbReference>
<evidence type="ECO:0000256" key="7">
    <source>
        <dbReference type="PIRSR" id="PIRSR602403-1"/>
    </source>
</evidence>
<dbReference type="OrthoDB" id="1844152at2759"/>
<sequence length="219" mass="24807">MMENAQPHQQSLHSLVRTQLVVTIAAVYTSSQVISPLLCFLAENPQYITELRKEVTECTNDTEDIDSSKLYKMDACLPEALRLNPPQTSELLKDGVVVPKGALVASPATALCMDPAIHPDPYLFSPFREDNARMPVTTLTRNKLAFGWGTQACPERFFAAKEIKLIAARILMDYDIEINPEAQSMRRYYDVEDLRVLNPGIRLQMRRRAQNPLQREDKA</sequence>
<dbReference type="AlphaFoldDB" id="A0A6A5WQI7"/>
<evidence type="ECO:0000256" key="4">
    <source>
        <dbReference type="ARBA" id="ARBA00022723"/>
    </source>
</evidence>
<evidence type="ECO:0000313" key="8">
    <source>
        <dbReference type="EMBL" id="KAF2001345.1"/>
    </source>
</evidence>
<evidence type="ECO:0000256" key="6">
    <source>
        <dbReference type="ARBA" id="ARBA00023004"/>
    </source>
</evidence>
<comment type="cofactor">
    <cofactor evidence="1 7">
        <name>heme</name>
        <dbReference type="ChEBI" id="CHEBI:30413"/>
    </cofactor>
</comment>
<evidence type="ECO:0000313" key="9">
    <source>
        <dbReference type="Proteomes" id="UP000799779"/>
    </source>
</evidence>
<dbReference type="InterPro" id="IPR002403">
    <property type="entry name" value="Cyt_P450_E_grp-IV"/>
</dbReference>